<feature type="region of interest" description="Disordered" evidence="1">
    <location>
        <begin position="1"/>
        <end position="22"/>
    </location>
</feature>
<proteinExistence type="predicted"/>
<feature type="compositionally biased region" description="Basic and acidic residues" evidence="1">
    <location>
        <begin position="9"/>
        <end position="20"/>
    </location>
</feature>
<dbReference type="EMBL" id="ASPP01015541">
    <property type="protein sequence ID" value="ETO18079.1"/>
    <property type="molecule type" value="Genomic_DNA"/>
</dbReference>
<protein>
    <submittedName>
        <fullName evidence="2">Uncharacterized protein</fullName>
    </submittedName>
</protein>
<keyword evidence="3" id="KW-1185">Reference proteome</keyword>
<organism evidence="2 3">
    <name type="scientific">Reticulomyxa filosa</name>
    <dbReference type="NCBI Taxonomy" id="46433"/>
    <lineage>
        <taxon>Eukaryota</taxon>
        <taxon>Sar</taxon>
        <taxon>Rhizaria</taxon>
        <taxon>Retaria</taxon>
        <taxon>Foraminifera</taxon>
        <taxon>Monothalamids</taxon>
        <taxon>Reticulomyxidae</taxon>
        <taxon>Reticulomyxa</taxon>
    </lineage>
</organism>
<name>X6MW69_RETFI</name>
<gene>
    <name evidence="2" type="ORF">RFI_19209</name>
</gene>
<dbReference type="Proteomes" id="UP000023152">
    <property type="component" value="Unassembled WGS sequence"/>
</dbReference>
<dbReference type="AlphaFoldDB" id="X6MW69"/>
<evidence type="ECO:0000256" key="1">
    <source>
        <dbReference type="SAM" id="MobiDB-lite"/>
    </source>
</evidence>
<reference evidence="2 3" key="1">
    <citation type="journal article" date="2013" name="Curr. Biol.">
        <title>The Genome of the Foraminiferan Reticulomyxa filosa.</title>
        <authorList>
            <person name="Glockner G."/>
            <person name="Hulsmann N."/>
            <person name="Schleicher M."/>
            <person name="Noegel A.A."/>
            <person name="Eichinger L."/>
            <person name="Gallinger C."/>
            <person name="Pawlowski J."/>
            <person name="Sierra R."/>
            <person name="Euteneuer U."/>
            <person name="Pillet L."/>
            <person name="Moustafa A."/>
            <person name="Platzer M."/>
            <person name="Groth M."/>
            <person name="Szafranski K."/>
            <person name="Schliwa M."/>
        </authorList>
    </citation>
    <scope>NUCLEOTIDE SEQUENCE [LARGE SCALE GENOMIC DNA]</scope>
</reference>
<comment type="caution">
    <text evidence="2">The sequence shown here is derived from an EMBL/GenBank/DDBJ whole genome shotgun (WGS) entry which is preliminary data.</text>
</comment>
<evidence type="ECO:0000313" key="3">
    <source>
        <dbReference type="Proteomes" id="UP000023152"/>
    </source>
</evidence>
<accession>X6MW69</accession>
<evidence type="ECO:0000313" key="2">
    <source>
        <dbReference type="EMBL" id="ETO18079.1"/>
    </source>
</evidence>
<sequence length="155" mass="18017">MPEESNTVIDKDHKDHEEKTQVQTTYPKQKIIIIPDKVGFTCPYCWTETKSRKQMSGHMWNFSETVRKKPCSGKDCTELNIQPKLLLGDTLDNLQRDFESIEWDEIRHCLKSAKWDRLEEMEIKVSDALLEQAVTSGIWVPSDDDNMDSQKGGIW</sequence>